<reference evidence="3" key="1">
    <citation type="submission" date="2017-09" db="EMBL/GenBank/DDBJ databases">
        <title>Metaegenomics of thermophilic ammonia-oxidizing enrichment culture.</title>
        <authorList>
            <person name="Kato S."/>
            <person name="Suzuki K."/>
        </authorList>
    </citation>
    <scope>NUCLEOTIDE SEQUENCE [LARGE SCALE GENOMIC DNA]</scope>
</reference>
<comment type="caution">
    <text evidence="2">The sequence shown here is derived from an EMBL/GenBank/DDBJ whole genome shotgun (WGS) entry which is preliminary data.</text>
</comment>
<evidence type="ECO:0000313" key="2">
    <source>
        <dbReference type="EMBL" id="GBC98171.1"/>
    </source>
</evidence>
<keyword evidence="1" id="KW-0812">Transmembrane</keyword>
<name>A0A2H5XAF1_9BACT</name>
<evidence type="ECO:0000256" key="1">
    <source>
        <dbReference type="SAM" id="Phobius"/>
    </source>
</evidence>
<proteinExistence type="predicted"/>
<evidence type="ECO:0008006" key="4">
    <source>
        <dbReference type="Google" id="ProtNLM"/>
    </source>
</evidence>
<dbReference type="InterPro" id="IPR045584">
    <property type="entry name" value="Pilin-like"/>
</dbReference>
<gene>
    <name evidence="2" type="ORF">HRbin17_00668</name>
</gene>
<keyword evidence="1" id="KW-0472">Membrane</keyword>
<dbReference type="SUPFAM" id="SSF54523">
    <property type="entry name" value="Pili subunits"/>
    <property type="match status" value="1"/>
</dbReference>
<dbReference type="PANTHER" id="PTHR30093:SF2">
    <property type="entry name" value="TYPE II SECRETION SYSTEM PROTEIN H"/>
    <property type="match status" value="1"/>
</dbReference>
<dbReference type="Proteomes" id="UP000236173">
    <property type="component" value="Unassembled WGS sequence"/>
</dbReference>
<organism evidence="2 3">
    <name type="scientific">Candidatus Fervidibacter japonicus</name>
    <dbReference type="NCBI Taxonomy" id="2035412"/>
    <lineage>
        <taxon>Bacteria</taxon>
        <taxon>Candidatus Fervidibacterota</taxon>
        <taxon>Candidatus Fervidibacter</taxon>
    </lineage>
</organism>
<feature type="transmembrane region" description="Helical" evidence="1">
    <location>
        <begin position="27"/>
        <end position="52"/>
    </location>
</feature>
<dbReference type="InterPro" id="IPR012902">
    <property type="entry name" value="N_methyl_site"/>
</dbReference>
<protein>
    <recommendedName>
        <fullName evidence="4">Type II secretion system protein G</fullName>
    </recommendedName>
</protein>
<accession>A0A2H5XAF1</accession>
<keyword evidence="1" id="KW-1133">Transmembrane helix</keyword>
<evidence type="ECO:0000313" key="3">
    <source>
        <dbReference type="Proteomes" id="UP000236173"/>
    </source>
</evidence>
<sequence length="300" mass="33279">MAKRYAKRVMAQNIGCRCRVGASAHTLAFTLIELLTVLAILAILMGLLVAFYRPSQEQRKVFECQNRLRMVHRALRLYMLDWEGFPASPYDSLDNDKNGQFDEGPPNDPVDARVGGLLALLPTEAASPQGLVSVGGYLRTHTMLLCPADPRSAAGQPFSQGPYSSYQGCDTGLDFVPPTPPFTQVQQCPQGVPTYAIARFPVGDACHPSNANFLTQCTDPNKFRQLGIVNTKPYFPNPTFPADDTVVTWCVHHRFMPNTTTPNYTKGGEPADAVLYWDGSVRIQQMRAPSFNWQRRPNDP</sequence>
<dbReference type="PANTHER" id="PTHR30093">
    <property type="entry name" value="GENERAL SECRETION PATHWAY PROTEIN G"/>
    <property type="match status" value="1"/>
</dbReference>
<dbReference type="AlphaFoldDB" id="A0A2H5XAF1"/>
<dbReference type="EMBL" id="BEHT01000007">
    <property type="protein sequence ID" value="GBC98171.1"/>
    <property type="molecule type" value="Genomic_DNA"/>
</dbReference>
<dbReference type="NCBIfam" id="TIGR02532">
    <property type="entry name" value="IV_pilin_GFxxxE"/>
    <property type="match status" value="1"/>
</dbReference>
<dbReference type="Gene3D" id="3.30.700.10">
    <property type="entry name" value="Glycoprotein, Type 4 Pilin"/>
    <property type="match status" value="1"/>
</dbReference>